<dbReference type="GO" id="GO:0005525">
    <property type="term" value="F:GTP binding"/>
    <property type="evidence" value="ECO:0007669"/>
    <property type="project" value="InterPro"/>
</dbReference>
<keyword evidence="3" id="KW-1185">Reference proteome</keyword>
<comment type="caution">
    <text evidence="2">The sequence shown here is derived from an EMBL/GenBank/DDBJ whole genome shotgun (WGS) entry which is preliminary data.</text>
</comment>
<dbReference type="EMBL" id="LDAU01000006">
    <property type="protein sequence ID" value="KRX11122.1"/>
    <property type="molecule type" value="Genomic_DNA"/>
</dbReference>
<dbReference type="GO" id="GO:0003924">
    <property type="term" value="F:GTPase activity"/>
    <property type="evidence" value="ECO:0007669"/>
    <property type="project" value="InterPro"/>
</dbReference>
<accession>A0A0V0R9J3</accession>
<name>A0A0V0R9J3_PSEPJ</name>
<evidence type="ECO:0000313" key="3">
    <source>
        <dbReference type="Proteomes" id="UP000054937"/>
    </source>
</evidence>
<dbReference type="SMART" id="SM00175">
    <property type="entry name" value="RAB"/>
    <property type="match status" value="1"/>
</dbReference>
<keyword evidence="2" id="KW-0378">Hydrolase</keyword>
<protein>
    <submittedName>
        <fullName evidence="2">p-loop containing nucleoside triphosphate hydrolase</fullName>
    </submittedName>
</protein>
<organism evidence="2 3">
    <name type="scientific">Pseudocohnilembus persalinus</name>
    <name type="common">Ciliate</name>
    <dbReference type="NCBI Taxonomy" id="266149"/>
    <lineage>
        <taxon>Eukaryota</taxon>
        <taxon>Sar</taxon>
        <taxon>Alveolata</taxon>
        <taxon>Ciliophora</taxon>
        <taxon>Intramacronucleata</taxon>
        <taxon>Oligohymenophorea</taxon>
        <taxon>Scuticociliatia</taxon>
        <taxon>Philasterida</taxon>
        <taxon>Pseudocohnilembidae</taxon>
        <taxon>Pseudocohnilembus</taxon>
    </lineage>
</organism>
<dbReference type="InterPro" id="IPR027417">
    <property type="entry name" value="P-loop_NTPase"/>
</dbReference>
<evidence type="ECO:0000313" key="2">
    <source>
        <dbReference type="EMBL" id="KRX11122.1"/>
    </source>
</evidence>
<dbReference type="SUPFAM" id="SSF52540">
    <property type="entry name" value="P-loop containing nucleoside triphosphate hydrolases"/>
    <property type="match status" value="1"/>
</dbReference>
<feature type="coiled-coil region" evidence="1">
    <location>
        <begin position="213"/>
        <end position="260"/>
    </location>
</feature>
<sequence>MDSIYSQDSSIYEKQYKLKITVMGSEKSGKSAFVKRFVKKNFIENSEPTMSGTQLLNSYLKQIIQNSHIGIFAIDLTKNPHDQNIEQYIDFFNQNCDKIEQKILIGMKTDENIDLNLQKETIQYVQNIQNKYQIPFVKCSSLKDLHIKQSIMLAIKNYINKWLQNNKIEQQKQQKNNNQTCFKSNLSDVTEISLEESPNIKQNLQEKVQKENIQLKLNKCDQNEQQSNQLENEIDEYQNRQKYSKILSELKNQTEKQRNNRIEQIKNNNNNNINTKQSEISEQYDYENLSENSTEYNFNFQSFTKNQEQDSVINQNYSYYKNYQNQNHPLLQQMKNQENSKNKKQKEISQQNPSIINKKKKWYACFCSSAQVV</sequence>
<dbReference type="Gene3D" id="3.40.50.300">
    <property type="entry name" value="P-loop containing nucleotide triphosphate hydrolases"/>
    <property type="match status" value="2"/>
</dbReference>
<dbReference type="InParanoid" id="A0A0V0R9J3"/>
<dbReference type="Pfam" id="PF00071">
    <property type="entry name" value="Ras"/>
    <property type="match status" value="1"/>
</dbReference>
<dbReference type="InterPro" id="IPR001806">
    <property type="entry name" value="Small_GTPase"/>
</dbReference>
<dbReference type="Proteomes" id="UP000054937">
    <property type="component" value="Unassembled WGS sequence"/>
</dbReference>
<keyword evidence="1" id="KW-0175">Coiled coil</keyword>
<reference evidence="2 3" key="1">
    <citation type="journal article" date="2015" name="Sci. Rep.">
        <title>Genome of the facultative scuticociliatosis pathogen Pseudocohnilembus persalinus provides insight into its virulence through horizontal gene transfer.</title>
        <authorList>
            <person name="Xiong J."/>
            <person name="Wang G."/>
            <person name="Cheng J."/>
            <person name="Tian M."/>
            <person name="Pan X."/>
            <person name="Warren A."/>
            <person name="Jiang C."/>
            <person name="Yuan D."/>
            <person name="Miao W."/>
        </authorList>
    </citation>
    <scope>NUCLEOTIDE SEQUENCE [LARGE SCALE GENOMIC DNA]</scope>
    <source>
        <strain evidence="2">36N120E</strain>
    </source>
</reference>
<gene>
    <name evidence="2" type="ORF">PPERSA_10889</name>
</gene>
<proteinExistence type="predicted"/>
<evidence type="ECO:0000256" key="1">
    <source>
        <dbReference type="SAM" id="Coils"/>
    </source>
</evidence>
<dbReference type="AlphaFoldDB" id="A0A0V0R9J3"/>